<dbReference type="Gene3D" id="3.40.50.150">
    <property type="entry name" value="Vaccinia Virus protein VP39"/>
    <property type="match status" value="1"/>
</dbReference>
<keyword evidence="2" id="KW-1185">Reference proteome</keyword>
<organism evidence="1 2">
    <name type="scientific">Diploscapter pachys</name>
    <dbReference type="NCBI Taxonomy" id="2018661"/>
    <lineage>
        <taxon>Eukaryota</taxon>
        <taxon>Metazoa</taxon>
        <taxon>Ecdysozoa</taxon>
        <taxon>Nematoda</taxon>
        <taxon>Chromadorea</taxon>
        <taxon>Rhabditida</taxon>
        <taxon>Rhabditina</taxon>
        <taxon>Rhabditomorpha</taxon>
        <taxon>Rhabditoidea</taxon>
        <taxon>Rhabditidae</taxon>
        <taxon>Diploscapter</taxon>
    </lineage>
</organism>
<reference evidence="1 2" key="1">
    <citation type="journal article" date="2017" name="Curr. Biol.">
        <title>Genome architecture and evolution of a unichromosomal asexual nematode.</title>
        <authorList>
            <person name="Fradin H."/>
            <person name="Zegar C."/>
            <person name="Gutwein M."/>
            <person name="Lucas J."/>
            <person name="Kovtun M."/>
            <person name="Corcoran D."/>
            <person name="Baugh L.R."/>
            <person name="Kiontke K."/>
            <person name="Gunsalus K."/>
            <person name="Fitch D.H."/>
            <person name="Piano F."/>
        </authorList>
    </citation>
    <scope>NUCLEOTIDE SEQUENCE [LARGE SCALE GENOMIC DNA]</scope>
    <source>
        <strain evidence="1">PF1309</strain>
    </source>
</reference>
<dbReference type="AlphaFoldDB" id="A0A2A2L2V2"/>
<dbReference type="InterPro" id="IPR043129">
    <property type="entry name" value="ATPase_NBD"/>
</dbReference>
<evidence type="ECO:0000313" key="1">
    <source>
        <dbReference type="EMBL" id="PAV80397.1"/>
    </source>
</evidence>
<name>A0A2A2L2V2_9BILA</name>
<gene>
    <name evidence="1" type="ORF">WR25_00249</name>
</gene>
<evidence type="ECO:0000313" key="2">
    <source>
        <dbReference type="Proteomes" id="UP000218231"/>
    </source>
</evidence>
<dbReference type="OrthoDB" id="311172at2759"/>
<dbReference type="Proteomes" id="UP000218231">
    <property type="component" value="Unassembled WGS sequence"/>
</dbReference>
<dbReference type="InterPro" id="IPR029063">
    <property type="entry name" value="SAM-dependent_MTases_sf"/>
</dbReference>
<proteinExistence type="predicted"/>
<dbReference type="Pfam" id="PF10294">
    <property type="entry name" value="Methyltransf_16"/>
    <property type="match status" value="1"/>
</dbReference>
<dbReference type="Gene3D" id="3.30.420.40">
    <property type="match status" value="1"/>
</dbReference>
<accession>A0A2A2L2V2</accession>
<dbReference type="InterPro" id="IPR019410">
    <property type="entry name" value="Methyltransf_16"/>
</dbReference>
<protein>
    <submittedName>
        <fullName evidence="1">Uncharacterized protein</fullName>
    </submittedName>
</protein>
<dbReference type="PANTHER" id="PTHR14614">
    <property type="entry name" value="HEPATOCELLULAR CARCINOMA-ASSOCIATED ANTIGEN"/>
    <property type="match status" value="1"/>
</dbReference>
<sequence length="320" mass="36010">MTDLAGPSKRLRLDDDQPQEVQIHWKHTWPAAEILSQFIISNRRLFEGSTILELGSGATGVVGITAAKIGAKRVYLTDIRDKKASFLYLLTQVLRRNVEQNGVGDIAQIRVCWQLLSDGVTDGQSPIARVIDWTELSTTDRLLAELPDLDYVLASDVFYDPSVFVPLAQTSQRILSRFPTARLYFSYQNRDDNWRIHLEDFGLKASLIRICDSKRHTFQLGEIYKPRENREINKMFAGIEGGGTSSKLVFVDQNGEQIKCADSSSTNVYLDGFEKTAEHIATWVRSEAKKHNVQLPLQGLVSFSAVPCSLFAFPAKPPYK</sequence>
<dbReference type="EMBL" id="LIAE01007276">
    <property type="protein sequence ID" value="PAV80397.1"/>
    <property type="molecule type" value="Genomic_DNA"/>
</dbReference>
<comment type="caution">
    <text evidence="1">The sequence shown here is derived from an EMBL/GenBank/DDBJ whole genome shotgun (WGS) entry which is preliminary data.</text>
</comment>
<dbReference type="SUPFAM" id="SSF53067">
    <property type="entry name" value="Actin-like ATPase domain"/>
    <property type="match status" value="1"/>
</dbReference>
<dbReference type="STRING" id="2018661.A0A2A2L2V2"/>
<dbReference type="SUPFAM" id="SSF53335">
    <property type="entry name" value="S-adenosyl-L-methionine-dependent methyltransferases"/>
    <property type="match status" value="1"/>
</dbReference>